<evidence type="ECO:0000259" key="7">
    <source>
        <dbReference type="Pfam" id="PF02668"/>
    </source>
</evidence>
<protein>
    <recommendedName>
        <fullName evidence="7">TauD/TfdA-like domain-containing protein</fullName>
    </recommendedName>
</protein>
<name>A0A3M2SEA5_9HYPO</name>
<accession>A0A3M2SEA5</accession>
<keyword evidence="3" id="KW-0479">Metal-binding</keyword>
<dbReference type="PANTHER" id="PTHR30468">
    <property type="entry name" value="ALPHA-KETOGLUTARATE-DEPENDENT SULFONATE DIOXYGENASE"/>
    <property type="match status" value="1"/>
</dbReference>
<dbReference type="PANTHER" id="PTHR30468:SF1">
    <property type="entry name" value="ALPHA-KETOGLUTARATE-DEPENDENT SULFONATE DIOXYGENASE"/>
    <property type="match status" value="1"/>
</dbReference>
<evidence type="ECO:0000256" key="3">
    <source>
        <dbReference type="ARBA" id="ARBA00022723"/>
    </source>
</evidence>
<proteinExistence type="inferred from homology"/>
<comment type="cofactor">
    <cofactor evidence="1">
        <name>Fe(2+)</name>
        <dbReference type="ChEBI" id="CHEBI:29033"/>
    </cofactor>
</comment>
<dbReference type="SUPFAM" id="SSF51197">
    <property type="entry name" value="Clavaminate synthase-like"/>
    <property type="match status" value="1"/>
</dbReference>
<dbReference type="Proteomes" id="UP000277212">
    <property type="component" value="Unassembled WGS sequence"/>
</dbReference>
<dbReference type="Pfam" id="PF02668">
    <property type="entry name" value="TauD"/>
    <property type="match status" value="1"/>
</dbReference>
<gene>
    <name evidence="8" type="ORF">CDV36_004454</name>
</gene>
<keyword evidence="6" id="KW-0408">Iron</keyword>
<dbReference type="STRING" id="2010991.A0A3M2SEA5"/>
<dbReference type="GO" id="GO:0016706">
    <property type="term" value="F:2-oxoglutarate-dependent dioxygenase activity"/>
    <property type="evidence" value="ECO:0007669"/>
    <property type="project" value="TreeGrafter"/>
</dbReference>
<evidence type="ECO:0000256" key="5">
    <source>
        <dbReference type="ARBA" id="ARBA00023002"/>
    </source>
</evidence>
<reference evidence="8 9" key="1">
    <citation type="submission" date="2017-06" db="EMBL/GenBank/DDBJ databases">
        <title>Comparative genomic analysis of Ambrosia Fusariam Clade fungi.</title>
        <authorList>
            <person name="Stajich J.E."/>
            <person name="Carrillo J."/>
            <person name="Kijimoto T."/>
            <person name="Eskalen A."/>
            <person name="O'Donnell K."/>
            <person name="Kasson M."/>
        </authorList>
    </citation>
    <scope>NUCLEOTIDE SEQUENCE [LARGE SCALE GENOMIC DNA]</scope>
    <source>
        <strain evidence="8">UCR3666</strain>
    </source>
</reference>
<dbReference type="AlphaFoldDB" id="A0A3M2SEA5"/>
<evidence type="ECO:0000256" key="1">
    <source>
        <dbReference type="ARBA" id="ARBA00001954"/>
    </source>
</evidence>
<comment type="similarity">
    <text evidence="2">Belongs to the TfdA dioxygenase family.</text>
</comment>
<evidence type="ECO:0000313" key="8">
    <source>
        <dbReference type="EMBL" id="RMJ15884.1"/>
    </source>
</evidence>
<dbReference type="InterPro" id="IPR003819">
    <property type="entry name" value="TauD/TfdA-like"/>
</dbReference>
<organism evidence="8 9">
    <name type="scientific">Fusarium kuroshium</name>
    <dbReference type="NCBI Taxonomy" id="2010991"/>
    <lineage>
        <taxon>Eukaryota</taxon>
        <taxon>Fungi</taxon>
        <taxon>Dikarya</taxon>
        <taxon>Ascomycota</taxon>
        <taxon>Pezizomycotina</taxon>
        <taxon>Sordariomycetes</taxon>
        <taxon>Hypocreomycetidae</taxon>
        <taxon>Hypocreales</taxon>
        <taxon>Nectriaceae</taxon>
        <taxon>Fusarium</taxon>
        <taxon>Fusarium solani species complex</taxon>
    </lineage>
</organism>
<dbReference type="EMBL" id="NKUJ01000057">
    <property type="protein sequence ID" value="RMJ15884.1"/>
    <property type="molecule type" value="Genomic_DNA"/>
</dbReference>
<feature type="domain" description="TauD/TfdA-like" evidence="7">
    <location>
        <begin position="23"/>
        <end position="131"/>
    </location>
</feature>
<dbReference type="GO" id="GO:0005737">
    <property type="term" value="C:cytoplasm"/>
    <property type="evidence" value="ECO:0007669"/>
    <property type="project" value="TreeGrafter"/>
</dbReference>
<dbReference type="Gene3D" id="3.60.130.10">
    <property type="entry name" value="Clavaminate synthase-like"/>
    <property type="match status" value="1"/>
</dbReference>
<dbReference type="InterPro" id="IPR051323">
    <property type="entry name" value="AtsK-like"/>
</dbReference>
<dbReference type="InterPro" id="IPR042098">
    <property type="entry name" value="TauD-like_sf"/>
</dbReference>
<dbReference type="GO" id="GO:0046872">
    <property type="term" value="F:metal ion binding"/>
    <property type="evidence" value="ECO:0007669"/>
    <property type="project" value="UniProtKB-KW"/>
</dbReference>
<keyword evidence="9" id="KW-1185">Reference proteome</keyword>
<evidence type="ECO:0000256" key="2">
    <source>
        <dbReference type="ARBA" id="ARBA00005896"/>
    </source>
</evidence>
<sequence>MPLSGAGPLNTAYADLQLRRTADDRIVESEDISNIVVFHDQDFNTVPIRQAFDFASCFGKLHMVHRGLDDIGHDKFLEIRTWPVSWHNDVSYELQPPRTTFLFVINVPEARDILLANQVKAYERLSPAFRQ</sequence>
<evidence type="ECO:0000313" key="9">
    <source>
        <dbReference type="Proteomes" id="UP000277212"/>
    </source>
</evidence>
<keyword evidence="5" id="KW-0560">Oxidoreductase</keyword>
<comment type="caution">
    <text evidence="8">The sequence shown here is derived from an EMBL/GenBank/DDBJ whole genome shotgun (WGS) entry which is preliminary data.</text>
</comment>
<evidence type="ECO:0000256" key="4">
    <source>
        <dbReference type="ARBA" id="ARBA00022964"/>
    </source>
</evidence>
<keyword evidence="4" id="KW-0223">Dioxygenase</keyword>
<evidence type="ECO:0000256" key="6">
    <source>
        <dbReference type="ARBA" id="ARBA00023004"/>
    </source>
</evidence>
<dbReference type="OrthoDB" id="10257314at2759"/>